<reference evidence="1 2" key="1">
    <citation type="submission" date="2024-09" db="EMBL/GenBank/DDBJ databases">
        <title>Genome sequencing and assembly of Phytophthora oleae, isolate VK10A, causative agent of rot of olive drupes.</title>
        <authorList>
            <person name="Conti Taguali S."/>
            <person name="Riolo M."/>
            <person name="La Spada F."/>
            <person name="Cacciola S.O."/>
            <person name="Dionisio G."/>
        </authorList>
    </citation>
    <scope>NUCLEOTIDE SEQUENCE [LARGE SCALE GENOMIC DNA]</scope>
    <source>
        <strain evidence="1 2">VK10A</strain>
    </source>
</reference>
<evidence type="ECO:0000313" key="2">
    <source>
        <dbReference type="Proteomes" id="UP001632037"/>
    </source>
</evidence>
<dbReference type="Proteomes" id="UP001632037">
    <property type="component" value="Unassembled WGS sequence"/>
</dbReference>
<comment type="caution">
    <text evidence="1">The sequence shown here is derived from an EMBL/GenBank/DDBJ whole genome shotgun (WGS) entry which is preliminary data.</text>
</comment>
<protein>
    <recommendedName>
        <fullName evidence="3">Myb-like domain-containing protein</fullName>
    </recommendedName>
</protein>
<dbReference type="EMBL" id="JBIMZQ010000007">
    <property type="protein sequence ID" value="KAL3670270.1"/>
    <property type="molecule type" value="Genomic_DNA"/>
</dbReference>
<sequence length="163" mass="18487">MSDFTDAEDRQLVQLARVFSRSSQQIPWDKLAQKMKCTKKPKDALRQRLKTLKRKHGRNLEEFPPWFFIKHLTTGRTSTSGSLKTSTRQRGKIPQLVKNYVAEDSDSTCSPAKTRPKLENSSAANLSPRFSIMKLEPPNSLLLLASVASTEDHQEVLITSRCT</sequence>
<gene>
    <name evidence="1" type="ORF">V7S43_004583</name>
</gene>
<proteinExistence type="predicted"/>
<keyword evidence="2" id="KW-1185">Reference proteome</keyword>
<evidence type="ECO:0000313" key="1">
    <source>
        <dbReference type="EMBL" id="KAL3670270.1"/>
    </source>
</evidence>
<accession>A0ABD3FWZ9</accession>
<name>A0ABD3FWZ9_9STRA</name>
<organism evidence="1 2">
    <name type="scientific">Phytophthora oleae</name>
    <dbReference type="NCBI Taxonomy" id="2107226"/>
    <lineage>
        <taxon>Eukaryota</taxon>
        <taxon>Sar</taxon>
        <taxon>Stramenopiles</taxon>
        <taxon>Oomycota</taxon>
        <taxon>Peronosporomycetes</taxon>
        <taxon>Peronosporales</taxon>
        <taxon>Peronosporaceae</taxon>
        <taxon>Phytophthora</taxon>
    </lineage>
</organism>
<dbReference type="AlphaFoldDB" id="A0ABD3FWZ9"/>
<evidence type="ECO:0008006" key="3">
    <source>
        <dbReference type="Google" id="ProtNLM"/>
    </source>
</evidence>